<keyword evidence="4" id="KW-0804">Transcription</keyword>
<dbReference type="PROSITE" id="PS50977">
    <property type="entry name" value="HTH_TETR_2"/>
    <property type="match status" value="1"/>
</dbReference>
<gene>
    <name evidence="7" type="ORF">CLV37_108226</name>
</gene>
<dbReference type="PRINTS" id="PR00455">
    <property type="entry name" value="HTHTETR"/>
</dbReference>
<keyword evidence="8" id="KW-1185">Reference proteome</keyword>
<feature type="domain" description="HTH tetR-type" evidence="6">
    <location>
        <begin position="11"/>
        <end position="71"/>
    </location>
</feature>
<keyword evidence="1" id="KW-0678">Repressor</keyword>
<dbReference type="Proteomes" id="UP000238083">
    <property type="component" value="Unassembled WGS sequence"/>
</dbReference>
<dbReference type="InterPro" id="IPR009057">
    <property type="entry name" value="Homeodomain-like_sf"/>
</dbReference>
<name>A0A2T0R1Y1_9ACTN</name>
<evidence type="ECO:0000259" key="6">
    <source>
        <dbReference type="PROSITE" id="PS50977"/>
    </source>
</evidence>
<dbReference type="Pfam" id="PF00440">
    <property type="entry name" value="TetR_N"/>
    <property type="match status" value="1"/>
</dbReference>
<dbReference type="PANTHER" id="PTHR30055">
    <property type="entry name" value="HTH-TYPE TRANSCRIPTIONAL REGULATOR RUTR"/>
    <property type="match status" value="1"/>
</dbReference>
<feature type="DNA-binding region" description="H-T-H motif" evidence="5">
    <location>
        <begin position="34"/>
        <end position="53"/>
    </location>
</feature>
<evidence type="ECO:0000256" key="2">
    <source>
        <dbReference type="ARBA" id="ARBA00023015"/>
    </source>
</evidence>
<dbReference type="InterPro" id="IPR039538">
    <property type="entry name" value="BetI_C"/>
</dbReference>
<dbReference type="SUPFAM" id="SSF46689">
    <property type="entry name" value="Homeodomain-like"/>
    <property type="match status" value="1"/>
</dbReference>
<dbReference type="InterPro" id="IPR001647">
    <property type="entry name" value="HTH_TetR"/>
</dbReference>
<dbReference type="Pfam" id="PF13977">
    <property type="entry name" value="TetR_C_6"/>
    <property type="match status" value="1"/>
</dbReference>
<evidence type="ECO:0000256" key="3">
    <source>
        <dbReference type="ARBA" id="ARBA00023125"/>
    </source>
</evidence>
<keyword evidence="2" id="KW-0805">Transcription regulation</keyword>
<dbReference type="InterPro" id="IPR036271">
    <property type="entry name" value="Tet_transcr_reg_TetR-rel_C_sf"/>
</dbReference>
<keyword evidence="3 5" id="KW-0238">DNA-binding</keyword>
<evidence type="ECO:0000256" key="1">
    <source>
        <dbReference type="ARBA" id="ARBA00022491"/>
    </source>
</evidence>
<dbReference type="GO" id="GO:0003700">
    <property type="term" value="F:DNA-binding transcription factor activity"/>
    <property type="evidence" value="ECO:0007669"/>
    <property type="project" value="TreeGrafter"/>
</dbReference>
<evidence type="ECO:0000256" key="4">
    <source>
        <dbReference type="ARBA" id="ARBA00023163"/>
    </source>
</evidence>
<dbReference type="EMBL" id="PVZF01000008">
    <property type="protein sequence ID" value="PRY13556.1"/>
    <property type="molecule type" value="Genomic_DNA"/>
</dbReference>
<dbReference type="PANTHER" id="PTHR30055:SF234">
    <property type="entry name" value="HTH-TYPE TRANSCRIPTIONAL REGULATOR BETI"/>
    <property type="match status" value="1"/>
</dbReference>
<sequence>MTRRGPYAVGTERKAQLVRATERLVLEHGHQNVTMRMVAAAVGVSEAAAYHHFSSRDELLVAVIGFRDEGEGARDVVDLVHHLVTIAAENQRSPHAVELFADMAAKASDRQHPAHAFFADRYARITKTLEEAVLADQRAGRLSTRLSAHATAVTLISLMDGLQTRWLVTPDLDMADHLRQLIDALR</sequence>
<proteinExistence type="predicted"/>
<reference evidence="7 8" key="1">
    <citation type="submission" date="2018-03" db="EMBL/GenBank/DDBJ databases">
        <title>Genomic Encyclopedia of Archaeal and Bacterial Type Strains, Phase II (KMG-II): from individual species to whole genera.</title>
        <authorList>
            <person name="Goeker M."/>
        </authorList>
    </citation>
    <scope>NUCLEOTIDE SEQUENCE [LARGE SCALE GENOMIC DNA]</scope>
    <source>
        <strain evidence="7 8">DSM 19711</strain>
    </source>
</reference>
<dbReference type="InterPro" id="IPR050109">
    <property type="entry name" value="HTH-type_TetR-like_transc_reg"/>
</dbReference>
<evidence type="ECO:0000256" key="5">
    <source>
        <dbReference type="PROSITE-ProRule" id="PRU00335"/>
    </source>
</evidence>
<dbReference type="SUPFAM" id="SSF48498">
    <property type="entry name" value="Tetracyclin repressor-like, C-terminal domain"/>
    <property type="match status" value="1"/>
</dbReference>
<evidence type="ECO:0000313" key="8">
    <source>
        <dbReference type="Proteomes" id="UP000238083"/>
    </source>
</evidence>
<evidence type="ECO:0000313" key="7">
    <source>
        <dbReference type="EMBL" id="PRY13556.1"/>
    </source>
</evidence>
<dbReference type="GO" id="GO:0000976">
    <property type="term" value="F:transcription cis-regulatory region binding"/>
    <property type="evidence" value="ECO:0007669"/>
    <property type="project" value="TreeGrafter"/>
</dbReference>
<comment type="caution">
    <text evidence="7">The sequence shown here is derived from an EMBL/GenBank/DDBJ whole genome shotgun (WGS) entry which is preliminary data.</text>
</comment>
<organism evidence="7 8">
    <name type="scientific">Kineococcus rhizosphaerae</name>
    <dbReference type="NCBI Taxonomy" id="559628"/>
    <lineage>
        <taxon>Bacteria</taxon>
        <taxon>Bacillati</taxon>
        <taxon>Actinomycetota</taxon>
        <taxon>Actinomycetes</taxon>
        <taxon>Kineosporiales</taxon>
        <taxon>Kineosporiaceae</taxon>
        <taxon>Kineococcus</taxon>
    </lineage>
</organism>
<dbReference type="AlphaFoldDB" id="A0A2T0R1Y1"/>
<accession>A0A2T0R1Y1</accession>
<protein>
    <submittedName>
        <fullName evidence="7">TetR family transcriptional regulator</fullName>
    </submittedName>
</protein>
<dbReference type="Gene3D" id="1.10.357.10">
    <property type="entry name" value="Tetracycline Repressor, domain 2"/>
    <property type="match status" value="1"/>
</dbReference>